<keyword evidence="4" id="KW-0418">Kinase</keyword>
<evidence type="ECO:0000256" key="3">
    <source>
        <dbReference type="ARBA" id="ARBA00022737"/>
    </source>
</evidence>
<dbReference type="Gene3D" id="3.80.10.10">
    <property type="entry name" value="Ribonuclease Inhibitor"/>
    <property type="match status" value="2"/>
</dbReference>
<gene>
    <name evidence="4" type="ORF">BpHYR1_045675</name>
</gene>
<dbReference type="GO" id="GO:0006913">
    <property type="term" value="P:nucleocytoplasmic transport"/>
    <property type="evidence" value="ECO:0007669"/>
    <property type="project" value="TreeGrafter"/>
</dbReference>
<keyword evidence="3" id="KW-0677">Repeat</keyword>
<reference evidence="4 5" key="1">
    <citation type="journal article" date="2018" name="Sci. Rep.">
        <title>Genomic signatures of local adaptation to the degree of environmental predictability in rotifers.</title>
        <authorList>
            <person name="Franch-Gras L."/>
            <person name="Hahn C."/>
            <person name="Garcia-Roger E.M."/>
            <person name="Carmona M.J."/>
            <person name="Serra M."/>
            <person name="Gomez A."/>
        </authorList>
    </citation>
    <scope>NUCLEOTIDE SEQUENCE [LARGE SCALE GENOMIC DNA]</scope>
    <source>
        <strain evidence="4">HYR1</strain>
    </source>
</reference>
<organism evidence="4 5">
    <name type="scientific">Brachionus plicatilis</name>
    <name type="common">Marine rotifer</name>
    <name type="synonym">Brachionus muelleri</name>
    <dbReference type="NCBI Taxonomy" id="10195"/>
    <lineage>
        <taxon>Eukaryota</taxon>
        <taxon>Metazoa</taxon>
        <taxon>Spiralia</taxon>
        <taxon>Gnathifera</taxon>
        <taxon>Rotifera</taxon>
        <taxon>Eurotatoria</taxon>
        <taxon>Monogononta</taxon>
        <taxon>Pseudotrocha</taxon>
        <taxon>Ploima</taxon>
        <taxon>Brachionidae</taxon>
        <taxon>Brachionus</taxon>
    </lineage>
</organism>
<keyword evidence="2" id="KW-0433">Leucine-rich repeat</keyword>
<comment type="caution">
    <text evidence="4">The sequence shown here is derived from an EMBL/GenBank/DDBJ whole genome shotgun (WGS) entry which is preliminary data.</text>
</comment>
<name>A0A3M7QGE7_BRAPC</name>
<dbReference type="GO" id="GO:0005634">
    <property type="term" value="C:nucleus"/>
    <property type="evidence" value="ECO:0007669"/>
    <property type="project" value="TreeGrafter"/>
</dbReference>
<protein>
    <submittedName>
        <fullName evidence="4">TKL IRAK kinase</fullName>
    </submittedName>
</protein>
<dbReference type="GO" id="GO:0005096">
    <property type="term" value="F:GTPase activator activity"/>
    <property type="evidence" value="ECO:0007669"/>
    <property type="project" value="UniProtKB-KW"/>
</dbReference>
<dbReference type="PROSITE" id="PS51450">
    <property type="entry name" value="LRR"/>
    <property type="match status" value="2"/>
</dbReference>
<evidence type="ECO:0000313" key="5">
    <source>
        <dbReference type="Proteomes" id="UP000276133"/>
    </source>
</evidence>
<dbReference type="SMART" id="SM00368">
    <property type="entry name" value="LRR_RI"/>
    <property type="match status" value="10"/>
</dbReference>
<dbReference type="GO" id="GO:0048471">
    <property type="term" value="C:perinuclear region of cytoplasm"/>
    <property type="evidence" value="ECO:0007669"/>
    <property type="project" value="TreeGrafter"/>
</dbReference>
<dbReference type="STRING" id="10195.A0A3M7QGE7"/>
<dbReference type="AlphaFoldDB" id="A0A3M7QGE7"/>
<accession>A0A3M7QGE7</accession>
<evidence type="ECO:0000313" key="4">
    <source>
        <dbReference type="EMBL" id="RNA10323.1"/>
    </source>
</evidence>
<dbReference type="GO" id="GO:0016301">
    <property type="term" value="F:kinase activity"/>
    <property type="evidence" value="ECO:0007669"/>
    <property type="project" value="UniProtKB-KW"/>
</dbReference>
<dbReference type="GO" id="GO:0005829">
    <property type="term" value="C:cytosol"/>
    <property type="evidence" value="ECO:0007669"/>
    <property type="project" value="TreeGrafter"/>
</dbReference>
<dbReference type="InterPro" id="IPR001611">
    <property type="entry name" value="Leu-rich_rpt"/>
</dbReference>
<dbReference type="PANTHER" id="PTHR24113:SF12">
    <property type="entry name" value="RAN GTPASE-ACTIVATING PROTEIN 1"/>
    <property type="match status" value="1"/>
</dbReference>
<keyword evidence="5" id="KW-1185">Reference proteome</keyword>
<dbReference type="InterPro" id="IPR032675">
    <property type="entry name" value="LRR_dom_sf"/>
</dbReference>
<dbReference type="PANTHER" id="PTHR24113">
    <property type="entry name" value="RAN GTPASE-ACTIVATING PROTEIN 1"/>
    <property type="match status" value="1"/>
</dbReference>
<sequence length="1061" mass="120815">MSVMSLESIDNAIKNIENAHSEKSLLLKNSIINPIFGFLFQSTGILSNLRFYSAEIEIEKDSEIRQYLLDSSMNDFYKLLVELFPSPSGVLSISKTDDIQNFAYTASKSKCKTLEFMAIMFIKTLNPKYQLSKESVFKNFIRIEELFLSSSTLFGPQNTRILKLLVIHAFVINFADSQQDLEQYLGHVVKKVHFDGSFDIYSFPIDIMQEIVRLNKDYTSFPYSKINKPPSNEFIPIFDRSKREKENPFILQNTFPDCADVLLLHICNCLLFDPNTGTYSTATLPKSSDIAKFYSNHRNIFAICQEIRKEWSRVVQGLGDFNSETKKTPYNTNLIVYKREMRNEIKSGLINMMNVLLKIFELDHKEFWSNFRGIKDIEGKVKRLFKLITPSFEARKVKVKIYEENFTEFNSMSRKDFCGDFNLIFIQPNGTEITMNIKHFTYHAQMTFVSSENKNFDDQYLCKFYDSVPSTLPLIFLKKYIEPSLAARPMHLETHMLQNIFFSGNIDTNEYKRAILIKTFTYLIEEEYVIEDKTRNQTIELLKKIVINILSSVALRDPAIKKKFSSFLVYQENLSQEETIKFWIDSFKIERPAIYRLWNKKILTLNNQEVKITFAEINGKLVKVLFDTLQNCTHLKSLQLKEIPEKIKKMVYSEMGRLKKLTNLDISDNYIGLKSAVGLSTSLEKLDNLEKLNLANTLTSFLFCQKMQATLMETIDKSKSSFFNAISKLKNLKVLNLSNNDLCLEKNVHLPSLIGNMTELQVLHIGGNSICEIKDVQALCTTLTELSHLTIIDLSENAIGSDGTKLVSMALAKLPNLTVFRYSGNNAGVMGGVDLAKSLGSLKNLIEVDLSCNSMMEYGTQAVVESLHNSPNIQRLFLSNNTLKTCGAKKISTALGKLVSLEELDLGRNDITDKGLITLLEHIKSLANLCSLDFSFNSLENEGAIALAGCIHQFPKLSVLRLSGNQIGTRGASFLFKSLDTLSRIQTIDVAKNEIDCEILNSVFDILETSESLTAIYLKRNNIGKEQKESILNKILGITNKVEHDISVADSDENDSDIEFR</sequence>
<dbReference type="SMART" id="SM00365">
    <property type="entry name" value="LRR_SD22"/>
    <property type="match status" value="4"/>
</dbReference>
<keyword evidence="1" id="KW-0343">GTPase activation</keyword>
<dbReference type="EMBL" id="REGN01006236">
    <property type="protein sequence ID" value="RNA10323.1"/>
    <property type="molecule type" value="Genomic_DNA"/>
</dbReference>
<dbReference type="SUPFAM" id="SSF52047">
    <property type="entry name" value="RNI-like"/>
    <property type="match status" value="2"/>
</dbReference>
<proteinExistence type="predicted"/>
<dbReference type="OrthoDB" id="272549at2759"/>
<evidence type="ECO:0000256" key="2">
    <source>
        <dbReference type="ARBA" id="ARBA00022614"/>
    </source>
</evidence>
<dbReference type="InterPro" id="IPR027038">
    <property type="entry name" value="RanGap"/>
</dbReference>
<dbReference type="GO" id="GO:0031267">
    <property type="term" value="F:small GTPase binding"/>
    <property type="evidence" value="ECO:0007669"/>
    <property type="project" value="TreeGrafter"/>
</dbReference>
<keyword evidence="4" id="KW-0808">Transferase</keyword>
<dbReference type="Proteomes" id="UP000276133">
    <property type="component" value="Unassembled WGS sequence"/>
</dbReference>
<dbReference type="Pfam" id="PF13516">
    <property type="entry name" value="LRR_6"/>
    <property type="match status" value="4"/>
</dbReference>
<evidence type="ECO:0000256" key="1">
    <source>
        <dbReference type="ARBA" id="ARBA00022468"/>
    </source>
</evidence>